<evidence type="ECO:0000256" key="2">
    <source>
        <dbReference type="SAM" id="SignalP"/>
    </source>
</evidence>
<keyword evidence="2" id="KW-0732">Signal</keyword>
<dbReference type="Gene3D" id="3.40.50.880">
    <property type="match status" value="1"/>
</dbReference>
<evidence type="ECO:0008006" key="5">
    <source>
        <dbReference type="Google" id="ProtNLM"/>
    </source>
</evidence>
<reference evidence="4" key="1">
    <citation type="journal article" date="2019" name="Int. J. Syst. Evol. Microbiol.">
        <title>The Global Catalogue of Microorganisms (GCM) 10K type strain sequencing project: providing services to taxonomists for standard genome sequencing and annotation.</title>
        <authorList>
            <consortium name="The Broad Institute Genomics Platform"/>
            <consortium name="The Broad Institute Genome Sequencing Center for Infectious Disease"/>
            <person name="Wu L."/>
            <person name="Ma J."/>
        </authorList>
    </citation>
    <scope>NUCLEOTIDE SEQUENCE [LARGE SCALE GENOMIC DNA]</scope>
    <source>
        <strain evidence="4">KCTC 52606</strain>
    </source>
</reference>
<evidence type="ECO:0000256" key="1">
    <source>
        <dbReference type="SAM" id="MobiDB-lite"/>
    </source>
</evidence>
<comment type="caution">
    <text evidence="3">The sequence shown here is derived from an EMBL/GenBank/DDBJ whole genome shotgun (WGS) entry which is preliminary data.</text>
</comment>
<gene>
    <name evidence="3" type="ORF">ACFODK_14315</name>
</gene>
<feature type="region of interest" description="Disordered" evidence="1">
    <location>
        <begin position="66"/>
        <end position="92"/>
    </location>
</feature>
<organism evidence="3 4">
    <name type="scientific">Alteraurantiacibacter lauratis</name>
    <dbReference type="NCBI Taxonomy" id="2054627"/>
    <lineage>
        <taxon>Bacteria</taxon>
        <taxon>Pseudomonadati</taxon>
        <taxon>Pseudomonadota</taxon>
        <taxon>Alphaproteobacteria</taxon>
        <taxon>Sphingomonadales</taxon>
        <taxon>Erythrobacteraceae</taxon>
        <taxon>Alteraurantiacibacter</taxon>
    </lineage>
</organism>
<feature type="compositionally biased region" description="Basic residues" evidence="1">
    <location>
        <begin position="83"/>
        <end position="92"/>
    </location>
</feature>
<feature type="chain" id="PRO_5046437764" description="ABC transporter" evidence="2">
    <location>
        <begin position="26"/>
        <end position="316"/>
    </location>
</feature>
<sequence>MRRAIRAAFAAGSALLAGLSVSVLAQDSAQDTAEPRPVLALMGTIPIYWGEADGLTEMLLPVQIAPDGDHDHANDQGHDHAPGRSHAHRQGHTHWARGVLEAQFALVPVSYLSAEALAAHTALLLAQPRALTAEENVALDGWVRAGGRVLLFADPMMTGESRFALGDRRRPQDVALLSPILTHWGLELLFDDEQQGGLRFLGEDGLGTDGGHFPVNLTGTWRSSNADCRLSHGDVVVTCRLGDGAAVLVADAAILDIDGPYPGAAEGLLALSAAFAGEVGEIAGNGAFAALAARETGGNPGISGAPPDARSGTGPP</sequence>
<dbReference type="Proteomes" id="UP001595378">
    <property type="component" value="Unassembled WGS sequence"/>
</dbReference>
<feature type="signal peptide" evidence="2">
    <location>
        <begin position="1"/>
        <end position="25"/>
    </location>
</feature>
<evidence type="ECO:0000313" key="4">
    <source>
        <dbReference type="Proteomes" id="UP001595378"/>
    </source>
</evidence>
<feature type="compositionally biased region" description="Basic and acidic residues" evidence="1">
    <location>
        <begin position="67"/>
        <end position="82"/>
    </location>
</feature>
<proteinExistence type="predicted"/>
<dbReference type="RefSeq" id="WP_336918334.1">
    <property type="nucleotide sequence ID" value="NZ_JBANRN010000004.1"/>
</dbReference>
<dbReference type="EMBL" id="JBHRSU010000037">
    <property type="protein sequence ID" value="MFC3102061.1"/>
    <property type="molecule type" value="Genomic_DNA"/>
</dbReference>
<feature type="region of interest" description="Disordered" evidence="1">
    <location>
        <begin position="296"/>
        <end position="316"/>
    </location>
</feature>
<accession>A0ABV7EKP7</accession>
<name>A0ABV7EKP7_9SPHN</name>
<dbReference type="InterPro" id="IPR029062">
    <property type="entry name" value="Class_I_gatase-like"/>
</dbReference>
<evidence type="ECO:0000313" key="3">
    <source>
        <dbReference type="EMBL" id="MFC3102061.1"/>
    </source>
</evidence>
<keyword evidence="4" id="KW-1185">Reference proteome</keyword>
<protein>
    <recommendedName>
        <fullName evidence="5">ABC transporter</fullName>
    </recommendedName>
</protein>